<dbReference type="OrthoDB" id="9808993at2"/>
<accession>A0A364Y7P6</accession>
<sequence>MDNLETTFKTVARTFTSDGALIDRVWYTITSAHGERTRHYHNLSHLEHLLNELAGVRQHISDWPSIVFAIVFHDVVYNSTSKSNEENSALMAGKLLTEMHVPLQTIGQCKDIIQATKSHFISPNTDINYFTDADLSILGADWDQYEAYTKAIRKEYKFYPAVLYNPGRKKVLTHFLSMSQIYKTTYFFDRYEKSARQNLARELEKLS</sequence>
<dbReference type="EMBL" id="QMFY01000001">
    <property type="protein sequence ID" value="RAW03101.1"/>
    <property type="molecule type" value="Genomic_DNA"/>
</dbReference>
<protein>
    <recommendedName>
        <fullName evidence="3">Metal-dependent HD superfamily phosphohydrolase</fullName>
    </recommendedName>
</protein>
<comment type="caution">
    <text evidence="1">The sequence shown here is derived from an EMBL/GenBank/DDBJ whole genome shotgun (WGS) entry which is preliminary data.</text>
</comment>
<keyword evidence="2" id="KW-1185">Reference proteome</keyword>
<dbReference type="PIRSF" id="PIRSF035170">
    <property type="entry name" value="HD_phosphohydro"/>
    <property type="match status" value="1"/>
</dbReference>
<dbReference type="AlphaFoldDB" id="A0A364Y7P6"/>
<proteinExistence type="predicted"/>
<evidence type="ECO:0000313" key="1">
    <source>
        <dbReference type="EMBL" id="RAW03101.1"/>
    </source>
</evidence>
<dbReference type="InterPro" id="IPR009218">
    <property type="entry name" value="HD_phosphohydro"/>
</dbReference>
<evidence type="ECO:0000313" key="2">
    <source>
        <dbReference type="Proteomes" id="UP000251889"/>
    </source>
</evidence>
<gene>
    <name evidence="1" type="ORF">DQQ10_03115</name>
</gene>
<name>A0A364Y7P6_9BACT</name>
<dbReference type="SUPFAM" id="SSF109604">
    <property type="entry name" value="HD-domain/PDEase-like"/>
    <property type="match status" value="1"/>
</dbReference>
<dbReference type="RefSeq" id="WP_112745316.1">
    <property type="nucleotide sequence ID" value="NZ_QMFY01000001.1"/>
</dbReference>
<dbReference type="Proteomes" id="UP000251889">
    <property type="component" value="Unassembled WGS sequence"/>
</dbReference>
<organism evidence="1 2">
    <name type="scientific">Pseudochryseolinea flava</name>
    <dbReference type="NCBI Taxonomy" id="2059302"/>
    <lineage>
        <taxon>Bacteria</taxon>
        <taxon>Pseudomonadati</taxon>
        <taxon>Bacteroidota</taxon>
        <taxon>Cytophagia</taxon>
        <taxon>Cytophagales</taxon>
        <taxon>Fulvivirgaceae</taxon>
        <taxon>Pseudochryseolinea</taxon>
    </lineage>
</organism>
<dbReference type="Gene3D" id="1.10.3210.10">
    <property type="entry name" value="Hypothetical protein af1432"/>
    <property type="match status" value="1"/>
</dbReference>
<dbReference type="PANTHER" id="PTHR21174">
    <property type="match status" value="1"/>
</dbReference>
<evidence type="ECO:0008006" key="3">
    <source>
        <dbReference type="Google" id="ProtNLM"/>
    </source>
</evidence>
<reference evidence="1 2" key="1">
    <citation type="submission" date="2018-06" db="EMBL/GenBank/DDBJ databases">
        <title>Chryseolinea flavus sp. nov., a member of the phylum Bacteroidetes isolated from soil.</title>
        <authorList>
            <person name="Li Y."/>
            <person name="Wang J."/>
        </authorList>
    </citation>
    <scope>NUCLEOTIDE SEQUENCE [LARGE SCALE GENOMIC DNA]</scope>
    <source>
        <strain evidence="1 2">SDU1-6</strain>
    </source>
</reference>
<dbReference type="PANTHER" id="PTHR21174:SF0">
    <property type="entry name" value="HD PHOSPHOHYDROLASE FAMILY PROTEIN-RELATED"/>
    <property type="match status" value="1"/>
</dbReference>